<comment type="caution">
    <text evidence="9">The sequence shown here is derived from an EMBL/GenBank/DDBJ whole genome shotgun (WGS) entry which is preliminary data.</text>
</comment>
<dbReference type="InterPro" id="IPR004610">
    <property type="entry name" value="RecJ"/>
</dbReference>
<dbReference type="Gene3D" id="3.90.1640.30">
    <property type="match status" value="1"/>
</dbReference>
<dbReference type="NCBIfam" id="TIGR00644">
    <property type="entry name" value="recJ"/>
    <property type="match status" value="1"/>
</dbReference>
<keyword evidence="5 9" id="KW-0269">Exonuclease</keyword>
<dbReference type="PATRIC" id="fig|742743.3.peg.762"/>
<comment type="similarity">
    <text evidence="1">Belongs to the RecJ family.</text>
</comment>
<feature type="domain" description="DHHA1" evidence="7">
    <location>
        <begin position="357"/>
        <end position="447"/>
    </location>
</feature>
<evidence type="ECO:0000256" key="5">
    <source>
        <dbReference type="ARBA" id="ARBA00022839"/>
    </source>
</evidence>
<proteinExistence type="inferred from homology"/>
<dbReference type="PANTHER" id="PTHR30255">
    <property type="entry name" value="SINGLE-STRANDED-DNA-SPECIFIC EXONUCLEASE RECJ"/>
    <property type="match status" value="1"/>
</dbReference>
<dbReference type="GO" id="GO:0006281">
    <property type="term" value="P:DNA repair"/>
    <property type="evidence" value="ECO:0007669"/>
    <property type="project" value="InterPro"/>
</dbReference>
<name>H1CZF9_9FIRM</name>
<dbReference type="SUPFAM" id="SSF64182">
    <property type="entry name" value="DHH phosphoesterases"/>
    <property type="match status" value="1"/>
</dbReference>
<dbReference type="Pfam" id="PF02272">
    <property type="entry name" value="DHHA1"/>
    <property type="match status" value="1"/>
</dbReference>
<dbReference type="AlphaFoldDB" id="H1CZF9"/>
<evidence type="ECO:0000256" key="4">
    <source>
        <dbReference type="ARBA" id="ARBA00022801"/>
    </source>
</evidence>
<sequence>MNRDKQKYKWHIKIHREGEEIPSFFASHGIPEELARILMHRGIDSEEKLSHFLYDNLDHLSDPFLMKGMDKAVSRILQAIDQHEKIVVYGDYDVDGITSTSIMMRCLSSLGADVGYYIPQREKEGYGLNREAVNHLAEEGYHLLITVDCGISSAALISEAPKGLDIIVTDHHTPPELLPSCVAVLNPHQKDCPYPYKELAGCGVAYTLCRGLYMKRLGRDYDGTVELAALGTIADVVSLTGENRILVKEGMKRFIHTPIKGLAALLKASGIVHDDTTEIRRADQVSFGLAPRLNAAGRIARASEGVRLMTTESAEEAERLAQKLCEINTMRQQIERDIFEQAKSRMAELGIENDMAVVVDGKDWHPGVIGIVASRILESCHRPVFVITVRDGIGKGSCRSIPAFNIYKALSAQSDILLQFGGHKMAAGFSIAEEKIPELRRRMNRYAASVLTEEDCIPVLDVEEELSLKDVSLDFIHSLDLLEPCGADNPKPLFAMNHAFVETARHMGADGRHFKCQISGDSGLVDAIFWGVGEENPCQAGDVVDLVFEPEVHEWYGEHVQLIGRDIRQEEACLLDRDYLVDVYRKLSLILRTMAKPVREVHYLMRKKYGFEPVKLGMALAVFEELEILSRFSRNGEDFYQKRLVARKLDLLTSSIYRKHRTQEGGHDE</sequence>
<dbReference type="EMBL" id="ADLT01000017">
    <property type="protein sequence ID" value="EHO63327.1"/>
    <property type="molecule type" value="Genomic_DNA"/>
</dbReference>
<reference evidence="9 10" key="1">
    <citation type="submission" date="2011-11" db="EMBL/GenBank/DDBJ databases">
        <title>The Genome Sequence of Dialister succinatiphilus YIT 11850.</title>
        <authorList>
            <consortium name="The Broad Institute Genome Sequencing Platform"/>
            <person name="Earl A."/>
            <person name="Ward D."/>
            <person name="Feldgarden M."/>
            <person name="Gevers D."/>
            <person name="Morotomi M."/>
            <person name="Young S.K."/>
            <person name="Zeng Q."/>
            <person name="Gargeya S."/>
            <person name="Fitzgerald M."/>
            <person name="Haas B."/>
            <person name="Abouelleil A."/>
            <person name="Alvarado L."/>
            <person name="Arachchi H.M."/>
            <person name="Berlin A."/>
            <person name="Brown A."/>
            <person name="Chapman S.B."/>
            <person name="Dunbar C."/>
            <person name="Gearin G."/>
            <person name="Goldberg J."/>
            <person name="Griggs A."/>
            <person name="Gujja S."/>
            <person name="Heiman D."/>
            <person name="Howarth C."/>
            <person name="Lui A."/>
            <person name="MacDonald P.J.P."/>
            <person name="Montmayeur A."/>
            <person name="Murphy C."/>
            <person name="Neiman D."/>
            <person name="Pearson M."/>
            <person name="Priest M."/>
            <person name="Roberts A."/>
            <person name="Saif S."/>
            <person name="Shea T."/>
            <person name="Sisk P."/>
            <person name="Stolte C."/>
            <person name="Sykes S."/>
            <person name="Wortman J."/>
            <person name="Nusbaum C."/>
            <person name="Birren B."/>
        </authorList>
    </citation>
    <scope>NUCLEOTIDE SEQUENCE [LARGE SCALE GENOMIC DNA]</scope>
    <source>
        <strain evidence="9 10">YIT 11850</strain>
    </source>
</reference>
<dbReference type="RefSeq" id="WP_008859256.1">
    <property type="nucleotide sequence ID" value="NZ_JH591187.1"/>
</dbReference>
<keyword evidence="10" id="KW-1185">Reference proteome</keyword>
<dbReference type="Proteomes" id="UP000003277">
    <property type="component" value="Unassembled WGS sequence"/>
</dbReference>
<accession>H1CZF9</accession>
<evidence type="ECO:0000256" key="2">
    <source>
        <dbReference type="ARBA" id="ARBA00019841"/>
    </source>
</evidence>
<dbReference type="Pfam" id="PF01368">
    <property type="entry name" value="DHH"/>
    <property type="match status" value="1"/>
</dbReference>
<dbReference type="InterPro" id="IPR003156">
    <property type="entry name" value="DHHA1_dom"/>
</dbReference>
<protein>
    <recommendedName>
        <fullName evidence="2">Single-stranded-DNA-specific exonuclease RecJ</fullName>
    </recommendedName>
</protein>
<dbReference type="Gene3D" id="3.10.310.30">
    <property type="match status" value="1"/>
</dbReference>
<dbReference type="HOGENOM" id="CLU_009736_5_2_9"/>
<dbReference type="PANTHER" id="PTHR30255:SF2">
    <property type="entry name" value="SINGLE-STRANDED-DNA-SPECIFIC EXONUCLEASE RECJ"/>
    <property type="match status" value="1"/>
</dbReference>
<organism evidence="9 10">
    <name type="scientific">Dialister succinatiphilus YIT 11850</name>
    <dbReference type="NCBI Taxonomy" id="742743"/>
    <lineage>
        <taxon>Bacteria</taxon>
        <taxon>Bacillati</taxon>
        <taxon>Bacillota</taxon>
        <taxon>Negativicutes</taxon>
        <taxon>Veillonellales</taxon>
        <taxon>Veillonellaceae</taxon>
        <taxon>Dialister</taxon>
    </lineage>
</organism>
<dbReference type="GO" id="GO:0008409">
    <property type="term" value="F:5'-3' exonuclease activity"/>
    <property type="evidence" value="ECO:0007669"/>
    <property type="project" value="InterPro"/>
</dbReference>
<dbReference type="InterPro" id="IPR051673">
    <property type="entry name" value="SSDNA_exonuclease_RecJ"/>
</dbReference>
<feature type="domain" description="DDH" evidence="6">
    <location>
        <begin position="85"/>
        <end position="231"/>
    </location>
</feature>
<evidence type="ECO:0000259" key="8">
    <source>
        <dbReference type="Pfam" id="PF17768"/>
    </source>
</evidence>
<dbReference type="InterPro" id="IPR038763">
    <property type="entry name" value="DHH_sf"/>
</dbReference>
<dbReference type="STRING" id="742743.HMPREF9453_00752"/>
<dbReference type="InterPro" id="IPR041122">
    <property type="entry name" value="RecJ_OB"/>
</dbReference>
<dbReference type="Pfam" id="PF17768">
    <property type="entry name" value="RecJ_OB"/>
    <property type="match status" value="1"/>
</dbReference>
<evidence type="ECO:0000256" key="3">
    <source>
        <dbReference type="ARBA" id="ARBA00022722"/>
    </source>
</evidence>
<evidence type="ECO:0000256" key="1">
    <source>
        <dbReference type="ARBA" id="ARBA00005915"/>
    </source>
</evidence>
<dbReference type="GO" id="GO:0003676">
    <property type="term" value="F:nucleic acid binding"/>
    <property type="evidence" value="ECO:0007669"/>
    <property type="project" value="InterPro"/>
</dbReference>
<dbReference type="OrthoDB" id="9809852at2"/>
<evidence type="ECO:0000259" key="7">
    <source>
        <dbReference type="Pfam" id="PF02272"/>
    </source>
</evidence>
<evidence type="ECO:0000313" key="9">
    <source>
        <dbReference type="EMBL" id="EHO63327.1"/>
    </source>
</evidence>
<gene>
    <name evidence="9" type="ORF">HMPREF9453_00752</name>
</gene>
<dbReference type="InterPro" id="IPR001667">
    <property type="entry name" value="DDH_dom"/>
</dbReference>
<evidence type="ECO:0000259" key="6">
    <source>
        <dbReference type="Pfam" id="PF01368"/>
    </source>
</evidence>
<keyword evidence="4" id="KW-0378">Hydrolase</keyword>
<dbReference type="eggNOG" id="COG0608">
    <property type="taxonomic scope" value="Bacteria"/>
</dbReference>
<keyword evidence="3" id="KW-0540">Nuclease</keyword>
<feature type="domain" description="RecJ OB" evidence="8">
    <location>
        <begin position="464"/>
        <end position="563"/>
    </location>
</feature>
<dbReference type="GO" id="GO:0006310">
    <property type="term" value="P:DNA recombination"/>
    <property type="evidence" value="ECO:0007669"/>
    <property type="project" value="InterPro"/>
</dbReference>
<evidence type="ECO:0000313" key="10">
    <source>
        <dbReference type="Proteomes" id="UP000003277"/>
    </source>
</evidence>